<keyword evidence="2" id="KW-0472">Membrane</keyword>
<keyword evidence="2" id="KW-0812">Transmembrane</keyword>
<keyword evidence="2" id="KW-1133">Transmembrane helix</keyword>
<sequence>MNVLAGLNSSECTTNPLYMLQRCPKSCQVCSGVPDSRDTSGLNTLLVAAIIAGVVAFIGILGFLFWCWRRKRSSRRSINKPKSPSPPSVEGDCLPPEEIIWLERQSRKSSRDPMVSSTDAAATNGRPNQVFTKGSPETSVADTISRSPDTHFAENEAVYEAISEDRHPEVFANTASNSNTLDNSDEYCYSYTTAEQSLPLEQDKNRPRPHEAPKTDAPFYHALEGPNAGYQALEGTPANGYTPMAGKTEQSGYQPLQKSTRSVYQPLKKDK</sequence>
<feature type="compositionally biased region" description="Basic and acidic residues" evidence="1">
    <location>
        <begin position="201"/>
        <end position="214"/>
    </location>
</feature>
<accession>A0A9W9YJR9</accession>
<comment type="caution">
    <text evidence="3">The sequence shown here is derived from an EMBL/GenBank/DDBJ whole genome shotgun (WGS) entry which is preliminary data.</text>
</comment>
<protein>
    <recommendedName>
        <fullName evidence="5">ShKT domain-containing protein</fullName>
    </recommendedName>
</protein>
<dbReference type="OrthoDB" id="5984295at2759"/>
<keyword evidence="4" id="KW-1185">Reference proteome</keyword>
<evidence type="ECO:0000313" key="4">
    <source>
        <dbReference type="Proteomes" id="UP001163046"/>
    </source>
</evidence>
<evidence type="ECO:0000313" key="3">
    <source>
        <dbReference type="EMBL" id="KAJ7351700.1"/>
    </source>
</evidence>
<proteinExistence type="predicted"/>
<feature type="transmembrane region" description="Helical" evidence="2">
    <location>
        <begin position="45"/>
        <end position="68"/>
    </location>
</feature>
<reference evidence="3" key="1">
    <citation type="submission" date="2023-01" db="EMBL/GenBank/DDBJ databases">
        <title>Genome assembly of the deep-sea coral Lophelia pertusa.</title>
        <authorList>
            <person name="Herrera S."/>
            <person name="Cordes E."/>
        </authorList>
    </citation>
    <scope>NUCLEOTIDE SEQUENCE</scope>
    <source>
        <strain evidence="3">USNM1676648</strain>
        <tissue evidence="3">Polyp</tissue>
    </source>
</reference>
<feature type="region of interest" description="Disordered" evidence="1">
    <location>
        <begin position="105"/>
        <end position="151"/>
    </location>
</feature>
<feature type="compositionally biased region" description="Polar residues" evidence="1">
    <location>
        <begin position="115"/>
        <end position="147"/>
    </location>
</feature>
<gene>
    <name evidence="3" type="ORF">OS493_035960</name>
</gene>
<evidence type="ECO:0000256" key="2">
    <source>
        <dbReference type="SAM" id="Phobius"/>
    </source>
</evidence>
<feature type="compositionally biased region" description="Polar residues" evidence="1">
    <location>
        <begin position="248"/>
        <end position="263"/>
    </location>
</feature>
<organism evidence="3 4">
    <name type="scientific">Desmophyllum pertusum</name>
    <dbReference type="NCBI Taxonomy" id="174260"/>
    <lineage>
        <taxon>Eukaryota</taxon>
        <taxon>Metazoa</taxon>
        <taxon>Cnidaria</taxon>
        <taxon>Anthozoa</taxon>
        <taxon>Hexacorallia</taxon>
        <taxon>Scleractinia</taxon>
        <taxon>Caryophylliina</taxon>
        <taxon>Caryophylliidae</taxon>
        <taxon>Desmophyllum</taxon>
    </lineage>
</organism>
<feature type="region of interest" description="Disordered" evidence="1">
    <location>
        <begin position="195"/>
        <end position="271"/>
    </location>
</feature>
<name>A0A9W9YJR9_9CNID</name>
<dbReference type="EMBL" id="MU827358">
    <property type="protein sequence ID" value="KAJ7351700.1"/>
    <property type="molecule type" value="Genomic_DNA"/>
</dbReference>
<dbReference type="AlphaFoldDB" id="A0A9W9YJR9"/>
<evidence type="ECO:0008006" key="5">
    <source>
        <dbReference type="Google" id="ProtNLM"/>
    </source>
</evidence>
<evidence type="ECO:0000256" key="1">
    <source>
        <dbReference type="SAM" id="MobiDB-lite"/>
    </source>
</evidence>
<dbReference type="Proteomes" id="UP001163046">
    <property type="component" value="Unassembled WGS sequence"/>
</dbReference>